<comment type="subcellular location">
    <subcellularLocation>
        <location evidence="1">Membrane</location>
        <topology evidence="1">Multi-pass membrane protein</topology>
    </subcellularLocation>
</comment>
<evidence type="ECO:0000256" key="2">
    <source>
        <dbReference type="ARBA" id="ARBA00022692"/>
    </source>
</evidence>
<evidence type="ECO:0000256" key="3">
    <source>
        <dbReference type="ARBA" id="ARBA00022989"/>
    </source>
</evidence>
<evidence type="ECO:0000256" key="1">
    <source>
        <dbReference type="ARBA" id="ARBA00004141"/>
    </source>
</evidence>
<dbReference type="SUPFAM" id="SSF103481">
    <property type="entry name" value="Multidrug resistance efflux transporter EmrE"/>
    <property type="match status" value="1"/>
</dbReference>
<evidence type="ECO:0000256" key="4">
    <source>
        <dbReference type="ARBA" id="ARBA00023136"/>
    </source>
</evidence>
<keyword evidence="4 5" id="KW-0472">Membrane</keyword>
<keyword evidence="3 5" id="KW-1133">Transmembrane helix</keyword>
<evidence type="ECO:0000259" key="6">
    <source>
        <dbReference type="Pfam" id="PF00892"/>
    </source>
</evidence>
<reference evidence="7 8" key="1">
    <citation type="submission" date="2014-09" db="EMBL/GenBank/DDBJ databases">
        <authorList>
            <person name="Ellenberger Sabrina"/>
        </authorList>
    </citation>
    <scope>NUCLEOTIDE SEQUENCE [LARGE SCALE GENOMIC DNA]</scope>
    <source>
        <strain evidence="7 8">CBS 412.66</strain>
    </source>
</reference>
<proteinExistence type="predicted"/>
<keyword evidence="2 5" id="KW-0812">Transmembrane</keyword>
<dbReference type="InterPro" id="IPR037185">
    <property type="entry name" value="EmrE-like"/>
</dbReference>
<feature type="domain" description="EamA" evidence="6">
    <location>
        <begin position="156"/>
        <end position="255"/>
    </location>
</feature>
<dbReference type="Proteomes" id="UP000054107">
    <property type="component" value="Unassembled WGS sequence"/>
</dbReference>
<feature type="transmembrane region" description="Helical" evidence="5">
    <location>
        <begin position="244"/>
        <end position="262"/>
    </location>
</feature>
<dbReference type="PANTHER" id="PTHR22911">
    <property type="entry name" value="ACYL-MALONYL CONDENSING ENZYME-RELATED"/>
    <property type="match status" value="1"/>
</dbReference>
<dbReference type="InterPro" id="IPR000620">
    <property type="entry name" value="EamA_dom"/>
</dbReference>
<feature type="transmembrane region" description="Helical" evidence="5">
    <location>
        <begin position="155"/>
        <end position="174"/>
    </location>
</feature>
<evidence type="ECO:0000313" key="7">
    <source>
        <dbReference type="EMBL" id="CEP08185.1"/>
    </source>
</evidence>
<feature type="transmembrane region" description="Helical" evidence="5">
    <location>
        <begin position="65"/>
        <end position="86"/>
    </location>
</feature>
<dbReference type="GO" id="GO:0016020">
    <property type="term" value="C:membrane"/>
    <property type="evidence" value="ECO:0007669"/>
    <property type="project" value="UniProtKB-SubCell"/>
</dbReference>
<evidence type="ECO:0000256" key="5">
    <source>
        <dbReference type="SAM" id="Phobius"/>
    </source>
</evidence>
<dbReference type="STRING" id="35722.A0A0B7MY15"/>
<evidence type="ECO:0000313" key="8">
    <source>
        <dbReference type="Proteomes" id="UP000054107"/>
    </source>
</evidence>
<keyword evidence="8" id="KW-1185">Reference proteome</keyword>
<accession>A0A0B7MY15</accession>
<dbReference type="PANTHER" id="PTHR22911:SF6">
    <property type="entry name" value="SOLUTE CARRIER FAMILY 35 MEMBER G1"/>
    <property type="match status" value="1"/>
</dbReference>
<protein>
    <recommendedName>
        <fullName evidence="6">EamA domain-containing protein</fullName>
    </recommendedName>
</protein>
<name>A0A0B7MY15_9FUNG</name>
<dbReference type="Pfam" id="PF00892">
    <property type="entry name" value="EamA"/>
    <property type="match status" value="1"/>
</dbReference>
<feature type="transmembrane region" description="Helical" evidence="5">
    <location>
        <begin position="186"/>
        <end position="207"/>
    </location>
</feature>
<dbReference type="AlphaFoldDB" id="A0A0B7MY15"/>
<feature type="transmembrane region" description="Helical" evidence="5">
    <location>
        <begin position="106"/>
        <end position="126"/>
    </location>
</feature>
<feature type="transmembrane region" description="Helical" evidence="5">
    <location>
        <begin position="219"/>
        <end position="238"/>
    </location>
</feature>
<gene>
    <name evidence="7" type="primary">PARPA_01494.1 scaffold 1359</name>
</gene>
<dbReference type="OrthoDB" id="306876at2759"/>
<sequence length="301" mass="33776">MSRISIENDNRIHPLPSSIIIVNEATPLLSQEQYQVGSHAEDITLSSCLSLSPDEQVRVKELKGLFLLILSSFLFAWVSVIVKWLGDDNYSFVQIVLGRACIQLPLGGIGCCIVGVNPFDATGLFYRKDNVRKTTFNPRFLFYEMQEHDYYGRSFAISCSVAAALMSAMAYITMRKVGQQHVMVHVVYLGLVSTFLGVIAFLGQYFINVGLKLAPIGLVIPLRSTDVVFAFLFGIIIFHELPGFYTLLGTLVIVTMTGAVSLHQWHRQELRHAAIKRRKLKDKLMKRQQNQQQNEASASTT</sequence>
<organism evidence="7 8">
    <name type="scientific">Parasitella parasitica</name>
    <dbReference type="NCBI Taxonomy" id="35722"/>
    <lineage>
        <taxon>Eukaryota</taxon>
        <taxon>Fungi</taxon>
        <taxon>Fungi incertae sedis</taxon>
        <taxon>Mucoromycota</taxon>
        <taxon>Mucoromycotina</taxon>
        <taxon>Mucoromycetes</taxon>
        <taxon>Mucorales</taxon>
        <taxon>Mucorineae</taxon>
        <taxon>Mucoraceae</taxon>
        <taxon>Parasitella</taxon>
    </lineage>
</organism>
<dbReference type="EMBL" id="LN719426">
    <property type="protein sequence ID" value="CEP08185.1"/>
    <property type="molecule type" value="Genomic_DNA"/>
</dbReference>